<dbReference type="InterPro" id="IPR002921">
    <property type="entry name" value="Fungal_lipase-type"/>
</dbReference>
<evidence type="ECO:0000256" key="5">
    <source>
        <dbReference type="ARBA" id="ARBA00022640"/>
    </source>
</evidence>
<evidence type="ECO:0000256" key="9">
    <source>
        <dbReference type="ARBA" id="ARBA00023098"/>
    </source>
</evidence>
<dbReference type="GO" id="GO:0009507">
    <property type="term" value="C:chloroplast"/>
    <property type="evidence" value="ECO:0007669"/>
    <property type="project" value="UniProtKB-SubCell"/>
</dbReference>
<evidence type="ECO:0000256" key="4">
    <source>
        <dbReference type="ARBA" id="ARBA00022528"/>
    </source>
</evidence>
<comment type="caution">
    <text evidence="11">The sequence shown here is derived from an EMBL/GenBank/DDBJ whole genome shotgun (WGS) entry which is preliminary data.</text>
</comment>
<keyword evidence="12" id="KW-1185">Reference proteome</keyword>
<dbReference type="CDD" id="cd00519">
    <property type="entry name" value="Lipase_3"/>
    <property type="match status" value="1"/>
</dbReference>
<dbReference type="EMBL" id="JAMRDG010000002">
    <property type="protein sequence ID" value="KAJ3685828.1"/>
    <property type="molecule type" value="Genomic_DNA"/>
</dbReference>
<dbReference type="FunFam" id="3.40.50.1820:FF:000065">
    <property type="entry name" value="Phospholipase A1-II 3"/>
    <property type="match status" value="1"/>
</dbReference>
<evidence type="ECO:0000313" key="12">
    <source>
        <dbReference type="Proteomes" id="UP001210211"/>
    </source>
</evidence>
<dbReference type="GO" id="GO:0016042">
    <property type="term" value="P:lipid catabolic process"/>
    <property type="evidence" value="ECO:0007669"/>
    <property type="project" value="UniProtKB-KW"/>
</dbReference>
<keyword evidence="9" id="KW-0443">Lipid metabolism</keyword>
<evidence type="ECO:0000259" key="10">
    <source>
        <dbReference type="Pfam" id="PF01764"/>
    </source>
</evidence>
<gene>
    <name evidence="11" type="ORF">LUZ61_014992</name>
</gene>
<evidence type="ECO:0000256" key="1">
    <source>
        <dbReference type="ARBA" id="ARBA00003523"/>
    </source>
</evidence>
<comment type="function">
    <text evidence="1">Acylhydrolase that catalyzes the hydrolysis of phospholipids at the sn-1 position.</text>
</comment>
<evidence type="ECO:0000256" key="8">
    <source>
        <dbReference type="ARBA" id="ARBA00022963"/>
    </source>
</evidence>
<protein>
    <recommendedName>
        <fullName evidence="10">Fungal lipase-type domain-containing protein</fullName>
    </recommendedName>
</protein>
<keyword evidence="4" id="KW-0150">Chloroplast</keyword>
<name>A0AAD5WDL5_9POAL</name>
<dbReference type="InterPro" id="IPR029058">
    <property type="entry name" value="AB_hydrolase_fold"/>
</dbReference>
<evidence type="ECO:0000256" key="3">
    <source>
        <dbReference type="ARBA" id="ARBA00010701"/>
    </source>
</evidence>
<dbReference type="AlphaFoldDB" id="A0AAD5WDL5"/>
<keyword evidence="5" id="KW-0934">Plastid</keyword>
<evidence type="ECO:0000256" key="2">
    <source>
        <dbReference type="ARBA" id="ARBA00004229"/>
    </source>
</evidence>
<feature type="domain" description="Fungal lipase-type" evidence="10">
    <location>
        <begin position="185"/>
        <end position="332"/>
    </location>
</feature>
<dbReference type="GO" id="GO:0008970">
    <property type="term" value="F:phospholipase A1 activity"/>
    <property type="evidence" value="ECO:0007669"/>
    <property type="project" value="UniProtKB-ARBA"/>
</dbReference>
<reference evidence="11 12" key="1">
    <citation type="journal article" date="2022" name="Cell">
        <title>Repeat-based holocentromeres influence genome architecture and karyotype evolution.</title>
        <authorList>
            <person name="Hofstatter P.G."/>
            <person name="Thangavel G."/>
            <person name="Lux T."/>
            <person name="Neumann P."/>
            <person name="Vondrak T."/>
            <person name="Novak P."/>
            <person name="Zhang M."/>
            <person name="Costa L."/>
            <person name="Castellani M."/>
            <person name="Scott A."/>
            <person name="Toegelov H."/>
            <person name="Fuchs J."/>
            <person name="Mata-Sucre Y."/>
            <person name="Dias Y."/>
            <person name="Vanzela A.L.L."/>
            <person name="Huettel B."/>
            <person name="Almeida C.C.S."/>
            <person name="Simkova H."/>
            <person name="Souza G."/>
            <person name="Pedrosa-Harand A."/>
            <person name="Macas J."/>
            <person name="Mayer K.F.X."/>
            <person name="Houben A."/>
            <person name="Marques A."/>
        </authorList>
    </citation>
    <scope>NUCLEOTIDE SEQUENCE [LARGE SCALE GENOMIC DNA]</scope>
    <source>
        <strain evidence="11">RhyTen1mFocal</strain>
    </source>
</reference>
<dbReference type="PANTHER" id="PTHR31403">
    <property type="entry name" value="PHOSPHOLIPASE A1-IBETA2, CHLOROPLASTIC"/>
    <property type="match status" value="1"/>
</dbReference>
<keyword evidence="8" id="KW-0442">Lipid degradation</keyword>
<proteinExistence type="inferred from homology"/>
<comment type="similarity">
    <text evidence="3">Belongs to the AB hydrolase superfamily. Lipase family.</text>
</comment>
<dbReference type="PANTHER" id="PTHR31403:SF11">
    <property type="entry name" value="OS12G0614500 PROTEIN"/>
    <property type="match status" value="1"/>
</dbReference>
<comment type="subcellular location">
    <subcellularLocation>
        <location evidence="2">Plastid</location>
        <location evidence="2">Chloroplast</location>
    </subcellularLocation>
</comment>
<dbReference type="Proteomes" id="UP001210211">
    <property type="component" value="Unassembled WGS sequence"/>
</dbReference>
<dbReference type="SUPFAM" id="SSF53474">
    <property type="entry name" value="alpha/beta-Hydrolases"/>
    <property type="match status" value="1"/>
</dbReference>
<sequence length="468" mass="53683">MNHHKFTNALQDLHTRASELIQQKDKKKVDRVESHKPINYLATSEHHEISADMPKIDVSSLKLVIHGSEDLAPYLDPLNDNLRHEIIKYGEFAQATYDAFDFNSFSSYCGSCMYGMDRMFDKLELKRNGYTVTTFLYAMSRLNMPHWLERSFHPKAWNRDSNWMGYVAVSDDAERERIGCRDVLVTWRGTIAPAEWLKDMDARLEHFGDKNSDAKVAHGYYGIYTSKGEDAKYNQRSAQDQVLEELKRLIPFFRSRGEYVSLTLSGHGLGGALCFLTAYDAAQEFPDLPITVLTFGGPRVGNKPFCEKLKEKKVKVIRVVVKHDIVPHLPGIPFNKKLEKVENLAESWHGLYTHYGYELNLEVKSSPYLKQMFDLVGYHNLEMYLHLVDGHISSNGLAKFREDAKRDVALVNKWSGMLKKETLVPSCWYQPAFKGLVCNKFGRWVIPEREPEDVPPSPGTHVPLSVFN</sequence>
<evidence type="ECO:0000256" key="6">
    <source>
        <dbReference type="ARBA" id="ARBA00022801"/>
    </source>
</evidence>
<evidence type="ECO:0000313" key="11">
    <source>
        <dbReference type="EMBL" id="KAJ3685828.1"/>
    </source>
</evidence>
<evidence type="ECO:0000256" key="7">
    <source>
        <dbReference type="ARBA" id="ARBA00022946"/>
    </source>
</evidence>
<accession>A0AAD5WDL5</accession>
<organism evidence="11 12">
    <name type="scientific">Rhynchospora tenuis</name>
    <dbReference type="NCBI Taxonomy" id="198213"/>
    <lineage>
        <taxon>Eukaryota</taxon>
        <taxon>Viridiplantae</taxon>
        <taxon>Streptophyta</taxon>
        <taxon>Embryophyta</taxon>
        <taxon>Tracheophyta</taxon>
        <taxon>Spermatophyta</taxon>
        <taxon>Magnoliopsida</taxon>
        <taxon>Liliopsida</taxon>
        <taxon>Poales</taxon>
        <taxon>Cyperaceae</taxon>
        <taxon>Cyperoideae</taxon>
        <taxon>Rhynchosporeae</taxon>
        <taxon>Rhynchospora</taxon>
    </lineage>
</organism>
<keyword evidence="7" id="KW-0809">Transit peptide</keyword>
<keyword evidence="6" id="KW-0378">Hydrolase</keyword>
<dbReference type="Pfam" id="PF01764">
    <property type="entry name" value="Lipase_3"/>
    <property type="match status" value="1"/>
</dbReference>
<dbReference type="Gene3D" id="3.40.50.1820">
    <property type="entry name" value="alpha/beta hydrolase"/>
    <property type="match status" value="1"/>
</dbReference>